<dbReference type="SUPFAM" id="SSF55874">
    <property type="entry name" value="ATPase domain of HSP90 chaperone/DNA topoisomerase II/histidine kinase"/>
    <property type="match status" value="1"/>
</dbReference>
<dbReference type="Gene3D" id="3.30.565.10">
    <property type="entry name" value="Histidine kinase-like ATPase, C-terminal domain"/>
    <property type="match status" value="1"/>
</dbReference>
<dbReference type="RefSeq" id="WP_350446396.1">
    <property type="nucleotide sequence ID" value="NZ_CP158373.1"/>
</dbReference>
<dbReference type="SMART" id="SM00387">
    <property type="entry name" value="HATPase_c"/>
    <property type="match status" value="1"/>
</dbReference>
<dbReference type="Gene3D" id="1.10.287.130">
    <property type="match status" value="1"/>
</dbReference>
<comment type="catalytic activity">
    <reaction evidence="1">
        <text>ATP + protein L-histidine = ADP + protein N-phospho-L-histidine.</text>
        <dbReference type="EC" id="2.7.13.3"/>
    </reaction>
</comment>
<dbReference type="PROSITE" id="PS50109">
    <property type="entry name" value="HIS_KIN"/>
    <property type="match status" value="1"/>
</dbReference>
<proteinExistence type="predicted"/>
<evidence type="ECO:0000256" key="1">
    <source>
        <dbReference type="ARBA" id="ARBA00000085"/>
    </source>
</evidence>
<dbReference type="PRINTS" id="PR00344">
    <property type="entry name" value="BCTRLSENSOR"/>
</dbReference>
<name>A0AAU7XVC2_9PSED</name>
<feature type="transmembrane region" description="Helical" evidence="5">
    <location>
        <begin position="168"/>
        <end position="194"/>
    </location>
</feature>
<gene>
    <name evidence="7" type="ORF">ABS648_18505</name>
</gene>
<keyword evidence="7" id="KW-0547">Nucleotide-binding</keyword>
<dbReference type="CDD" id="cd00075">
    <property type="entry name" value="HATPase"/>
    <property type="match status" value="1"/>
</dbReference>
<dbReference type="Pfam" id="PF02518">
    <property type="entry name" value="HATPase_c"/>
    <property type="match status" value="1"/>
</dbReference>
<dbReference type="AlphaFoldDB" id="A0AAU7XVC2"/>
<keyword evidence="3" id="KW-0597">Phosphoprotein</keyword>
<protein>
    <recommendedName>
        <fullName evidence="2">histidine kinase</fullName>
        <ecNumber evidence="2">2.7.13.3</ecNumber>
    </recommendedName>
</protein>
<keyword evidence="7" id="KW-0067">ATP-binding</keyword>
<dbReference type="EMBL" id="CP158373">
    <property type="protein sequence ID" value="XBY61949.1"/>
    <property type="molecule type" value="Genomic_DNA"/>
</dbReference>
<dbReference type="GO" id="GO:0005524">
    <property type="term" value="F:ATP binding"/>
    <property type="evidence" value="ECO:0007669"/>
    <property type="project" value="UniProtKB-KW"/>
</dbReference>
<dbReference type="GO" id="GO:0000155">
    <property type="term" value="F:phosphorelay sensor kinase activity"/>
    <property type="evidence" value="ECO:0007669"/>
    <property type="project" value="InterPro"/>
</dbReference>
<feature type="coiled-coil region" evidence="4">
    <location>
        <begin position="250"/>
        <end position="295"/>
    </location>
</feature>
<keyword evidence="5" id="KW-1133">Transmembrane helix</keyword>
<dbReference type="EC" id="2.7.13.3" evidence="2"/>
<evidence type="ECO:0000256" key="3">
    <source>
        <dbReference type="ARBA" id="ARBA00022553"/>
    </source>
</evidence>
<dbReference type="InterPro" id="IPR003661">
    <property type="entry name" value="HisK_dim/P_dom"/>
</dbReference>
<organism evidence="7">
    <name type="scientific">Pseudomonas solani</name>
    <dbReference type="NCBI Taxonomy" id="2731552"/>
    <lineage>
        <taxon>Bacteria</taxon>
        <taxon>Pseudomonadati</taxon>
        <taxon>Pseudomonadota</taxon>
        <taxon>Gammaproteobacteria</taxon>
        <taxon>Pseudomonadales</taxon>
        <taxon>Pseudomonadaceae</taxon>
        <taxon>Pseudomonas</taxon>
    </lineage>
</organism>
<keyword evidence="4" id="KW-0175">Coiled coil</keyword>
<reference evidence="7" key="1">
    <citation type="submission" date="2023-08" db="EMBL/GenBank/DDBJ databases">
        <title>Increased levels of nutrients transform a symbiont into a lethal pathobiont.</title>
        <authorList>
            <person name="Lachnit T."/>
            <person name="Ulrich L."/>
            <person name="Willmer F.M."/>
            <person name="Hasenbein T."/>
            <person name="Steiner L.X."/>
            <person name="Wolters M."/>
            <person name="Herbst E.M."/>
            <person name="Deines P."/>
        </authorList>
    </citation>
    <scope>NUCLEOTIDE SEQUENCE</scope>
    <source>
        <strain evidence="7">T3</strain>
    </source>
</reference>
<feature type="domain" description="Histidine kinase" evidence="6">
    <location>
        <begin position="304"/>
        <end position="535"/>
    </location>
</feature>
<evidence type="ECO:0000256" key="5">
    <source>
        <dbReference type="SAM" id="Phobius"/>
    </source>
</evidence>
<evidence type="ECO:0000259" key="6">
    <source>
        <dbReference type="PROSITE" id="PS50109"/>
    </source>
</evidence>
<dbReference type="PANTHER" id="PTHR43065:SF42">
    <property type="entry name" value="TWO-COMPONENT SENSOR PPRA"/>
    <property type="match status" value="1"/>
</dbReference>
<evidence type="ECO:0000256" key="4">
    <source>
        <dbReference type="SAM" id="Coils"/>
    </source>
</evidence>
<dbReference type="InterPro" id="IPR003594">
    <property type="entry name" value="HATPase_dom"/>
</dbReference>
<dbReference type="InterPro" id="IPR004358">
    <property type="entry name" value="Sig_transdc_His_kin-like_C"/>
</dbReference>
<evidence type="ECO:0000256" key="2">
    <source>
        <dbReference type="ARBA" id="ARBA00012438"/>
    </source>
</evidence>
<keyword evidence="5" id="KW-0812">Transmembrane</keyword>
<accession>A0AAU7XVC2</accession>
<dbReference type="InterPro" id="IPR036097">
    <property type="entry name" value="HisK_dim/P_sf"/>
</dbReference>
<sequence>MTPAFQRPAPSRIGRSLSSSLVRINLLCACLLGLAISVVQVGLDYYRARAQPDGDMQALFDMMREPVTAVVFSLDPRTASDLLSGMLKQPALASARILLPEGKVFAEHHRELGAQEGRRLNDLLFGATLHFQWPLQADLPGAGQREELGTLQVEVDTYRYGRDFLDRALITLLGSLFYALAISAILLLVFYLWVTRPLRSLILSIARVDIDAPETTRLQEPPGHADNEIGVLVRSTNQHLQAIGDNLRQVREAEGKLKFYSDQLESTVAERTRELSQSVRQLQAAQRQLIESEKLAALGGLVAGVAHEVNTPLGIAVTASSVLSEALSDLRTQFQAQTLTSDSFQALLELAHDSNGMLANNIGRAAKLISDFKQTAVDQVSEARCEFEVRQVLEALIASLHPETRKVPVAVQLDCEAGLHMRSLPGVLTQVVANLILNSVRHAFAETPEAHIELRVRSEGEGIELDYRDNGCGVPAQLHERIFEPFFTTRRGTGGTGLGLNIVYNLVTRKLQGRLEFHSEEGEGVRFMLWLPRRLAMADEATASIDSVEGEA</sequence>
<evidence type="ECO:0000313" key="7">
    <source>
        <dbReference type="EMBL" id="XBY61949.1"/>
    </source>
</evidence>
<dbReference type="InterPro" id="IPR005467">
    <property type="entry name" value="His_kinase_dom"/>
</dbReference>
<dbReference type="InterPro" id="IPR036890">
    <property type="entry name" value="HATPase_C_sf"/>
</dbReference>
<dbReference type="PANTHER" id="PTHR43065">
    <property type="entry name" value="SENSOR HISTIDINE KINASE"/>
    <property type="match status" value="1"/>
</dbReference>
<dbReference type="CDD" id="cd00082">
    <property type="entry name" value="HisKA"/>
    <property type="match status" value="1"/>
</dbReference>
<keyword evidence="5" id="KW-0472">Membrane</keyword>
<feature type="transmembrane region" description="Helical" evidence="5">
    <location>
        <begin position="20"/>
        <end position="43"/>
    </location>
</feature>
<dbReference type="SUPFAM" id="SSF47384">
    <property type="entry name" value="Homodimeric domain of signal transducing histidine kinase"/>
    <property type="match status" value="1"/>
</dbReference>